<organism evidence="2 3">
    <name type="scientific">Caballeronia arationis</name>
    <dbReference type="NCBI Taxonomy" id="1777142"/>
    <lineage>
        <taxon>Bacteria</taxon>
        <taxon>Pseudomonadati</taxon>
        <taxon>Pseudomonadota</taxon>
        <taxon>Betaproteobacteria</taxon>
        <taxon>Burkholderiales</taxon>
        <taxon>Burkholderiaceae</taxon>
        <taxon>Caballeronia</taxon>
    </lineage>
</organism>
<dbReference type="OrthoDB" id="9104186at2"/>
<sequence>MIDDQVNAEELAESRQRRKSAENATDDGMPMPSEDNAQDAEVDGSSKPMKWVRYATKWFGAGSRFAGPLQR</sequence>
<evidence type="ECO:0000313" key="3">
    <source>
        <dbReference type="Proteomes" id="UP000219522"/>
    </source>
</evidence>
<comment type="caution">
    <text evidence="2">The sequence shown here is derived from an EMBL/GenBank/DDBJ whole genome shotgun (WGS) entry which is preliminary data.</text>
</comment>
<feature type="compositionally biased region" description="Acidic residues" evidence="1">
    <location>
        <begin position="1"/>
        <end position="11"/>
    </location>
</feature>
<dbReference type="AlphaFoldDB" id="A0A7Z7N112"/>
<evidence type="ECO:0000313" key="2">
    <source>
        <dbReference type="EMBL" id="SOE55884.1"/>
    </source>
</evidence>
<feature type="compositionally biased region" description="Basic and acidic residues" evidence="1">
    <location>
        <begin position="12"/>
        <end position="21"/>
    </location>
</feature>
<keyword evidence="3" id="KW-1185">Reference proteome</keyword>
<accession>A0A7Z7N112</accession>
<protein>
    <submittedName>
        <fullName evidence="2">Uncharacterized protein</fullName>
    </submittedName>
</protein>
<dbReference type="EMBL" id="OCSU01000001">
    <property type="protein sequence ID" value="SOE55884.1"/>
    <property type="molecule type" value="Genomic_DNA"/>
</dbReference>
<reference evidence="2 3" key="1">
    <citation type="submission" date="2017-09" db="EMBL/GenBank/DDBJ databases">
        <authorList>
            <person name="Varghese N."/>
            <person name="Submissions S."/>
        </authorList>
    </citation>
    <scope>NUCLEOTIDE SEQUENCE [LARGE SCALE GENOMIC DNA]</scope>
    <source>
        <strain evidence="2 3">OK806</strain>
    </source>
</reference>
<evidence type="ECO:0000256" key="1">
    <source>
        <dbReference type="SAM" id="MobiDB-lite"/>
    </source>
</evidence>
<feature type="region of interest" description="Disordered" evidence="1">
    <location>
        <begin position="1"/>
        <end position="45"/>
    </location>
</feature>
<gene>
    <name evidence="2" type="ORF">SAMN05446927_1111</name>
</gene>
<dbReference type="Proteomes" id="UP000219522">
    <property type="component" value="Unassembled WGS sequence"/>
</dbReference>
<proteinExistence type="predicted"/>
<dbReference type="RefSeq" id="WP_062639038.1">
    <property type="nucleotide sequence ID" value="NZ_FCOG02000045.1"/>
</dbReference>
<name>A0A7Z7N112_9BURK</name>